<name>A0AAX2LTN9_VIBFL</name>
<dbReference type="Pfam" id="PF01420">
    <property type="entry name" value="Methylase_S"/>
    <property type="match status" value="1"/>
</dbReference>
<accession>A0AAX2LTN9</accession>
<dbReference type="SUPFAM" id="SSF116734">
    <property type="entry name" value="DNA methylase specificity domain"/>
    <property type="match status" value="2"/>
</dbReference>
<keyword evidence="7" id="KW-1185">Reference proteome</keyword>
<keyword evidence="3" id="KW-0238">DNA-binding</keyword>
<dbReference type="GO" id="GO:0003677">
    <property type="term" value="F:DNA binding"/>
    <property type="evidence" value="ECO:0007669"/>
    <property type="project" value="UniProtKB-KW"/>
</dbReference>
<feature type="domain" description="Type I restriction modification DNA specificity" evidence="4">
    <location>
        <begin position="207"/>
        <end position="381"/>
    </location>
</feature>
<evidence type="ECO:0000256" key="1">
    <source>
        <dbReference type="ARBA" id="ARBA00010923"/>
    </source>
</evidence>
<keyword evidence="5" id="KW-0540">Nuclease</keyword>
<evidence type="ECO:0000259" key="4">
    <source>
        <dbReference type="Pfam" id="PF01420"/>
    </source>
</evidence>
<gene>
    <name evidence="5" type="ORF">AL536_22715</name>
    <name evidence="6" type="ORF">NCTC11327_02124</name>
</gene>
<dbReference type="KEGG" id="vfl:AL536_22715"/>
<dbReference type="InterPro" id="IPR000055">
    <property type="entry name" value="Restrct_endonuc_typeI_TRD"/>
</dbReference>
<dbReference type="PANTHER" id="PTHR30408:SF12">
    <property type="entry name" value="TYPE I RESTRICTION ENZYME MJAVIII SPECIFICITY SUBUNIT"/>
    <property type="match status" value="1"/>
</dbReference>
<evidence type="ECO:0000256" key="3">
    <source>
        <dbReference type="ARBA" id="ARBA00023125"/>
    </source>
</evidence>
<evidence type="ECO:0000313" key="6">
    <source>
        <dbReference type="EMBL" id="SUP27138.1"/>
    </source>
</evidence>
<reference evidence="5" key="2">
    <citation type="submission" date="2018-01" db="EMBL/GenBank/DDBJ databases">
        <title>FDA dAtabase for Regulatory Grade micrObial Sequences (FDA-ARGOS): Supporting development and validation of Infectious Disease Dx tests.</title>
        <authorList>
            <person name="Hoffmann M."/>
            <person name="Allard M."/>
            <person name="Evans P."/>
            <person name="Brown E."/>
            <person name="Tallon L."/>
            <person name="Sadzewicz L."/>
            <person name="Sengamalay N."/>
            <person name="Ott S."/>
            <person name="Godinez A."/>
            <person name="Nagaraj S."/>
            <person name="Vyas G."/>
            <person name="Aluvathingal J."/>
            <person name="Nadendla S."/>
            <person name="Geyer C."/>
            <person name="Sichtig H."/>
        </authorList>
    </citation>
    <scope>NUCLEOTIDE SEQUENCE</scope>
    <source>
        <strain evidence="5">ATCC 33809</strain>
    </source>
</reference>
<dbReference type="AlphaFoldDB" id="A0AAX2LTN9"/>
<reference evidence="6 8" key="3">
    <citation type="submission" date="2018-06" db="EMBL/GenBank/DDBJ databases">
        <authorList>
            <consortium name="Pathogen Informatics"/>
            <person name="Doyle S."/>
        </authorList>
    </citation>
    <scope>NUCLEOTIDE SEQUENCE [LARGE SCALE GENOMIC DNA]</scope>
    <source>
        <strain evidence="6 8">NCTC11327</strain>
    </source>
</reference>
<dbReference type="GO" id="GO:0004519">
    <property type="term" value="F:endonuclease activity"/>
    <property type="evidence" value="ECO:0007669"/>
    <property type="project" value="UniProtKB-KW"/>
</dbReference>
<dbReference type="PANTHER" id="PTHR30408">
    <property type="entry name" value="TYPE-1 RESTRICTION ENZYME ECOKI SPECIFICITY PROTEIN"/>
    <property type="match status" value="1"/>
</dbReference>
<reference evidence="7" key="1">
    <citation type="submission" date="2015-12" db="EMBL/GenBank/DDBJ databases">
        <title>FDA dAtabase for Regulatory Grade micrObial Sequences (FDA-ARGOS): Supporting development and validation of Infectious Disease Dx tests.</title>
        <authorList>
            <person name="Hoffmann M."/>
            <person name="Allard M."/>
            <person name="Evans P."/>
            <person name="Brown E."/>
            <person name="Tallon L.J."/>
            <person name="Sadzewicz L."/>
            <person name="Sengamalay N."/>
            <person name="Ott S."/>
            <person name="Godinez A."/>
            <person name="Nagaraj S."/>
            <person name="Vyas G."/>
            <person name="Aluvathingal J."/>
            <person name="Nadendla S."/>
            <person name="Geyer C."/>
            <person name="Sichtig H."/>
        </authorList>
    </citation>
    <scope>NUCLEOTIDE SEQUENCE [LARGE SCALE GENOMIC DNA]</scope>
    <source>
        <strain evidence="7">ATCC 33809</strain>
    </source>
</reference>
<protein>
    <submittedName>
        <fullName evidence="5">Restriction endonuclease subunit S</fullName>
    </submittedName>
    <submittedName>
        <fullName evidence="6">Type I restriction-modification system specificity subunit</fullName>
    </submittedName>
</protein>
<proteinExistence type="inferred from homology"/>
<comment type="similarity">
    <text evidence="1">Belongs to the type-I restriction system S methylase family.</text>
</comment>
<dbReference type="EMBL" id="UHIP01000001">
    <property type="protein sequence ID" value="SUP27138.1"/>
    <property type="molecule type" value="Genomic_DNA"/>
</dbReference>
<dbReference type="RefSeq" id="WP_081094778.1">
    <property type="nucleotide sequence ID" value="NZ_CABLBX010000011.1"/>
</dbReference>
<dbReference type="InterPro" id="IPR052021">
    <property type="entry name" value="Type-I_RS_S_subunit"/>
</dbReference>
<evidence type="ECO:0000313" key="5">
    <source>
        <dbReference type="EMBL" id="AUV47441.1"/>
    </source>
</evidence>
<dbReference type="Proteomes" id="UP000057088">
    <property type="component" value="Chromosome 2"/>
</dbReference>
<keyword evidence="2" id="KW-0680">Restriction system</keyword>
<sequence length="400" mass="44985">MTDKQTVKFGDICKEVKLTTRDPIGDGYECYIGLEHLDSGSLKIKRWGIIAEDNPSFTRVFKKGHILFGKRRPYLKKAAIAEFDGICSGDIIVMDVKPDHEVSKLLSFIVHSEGFWNWAVKTSSGSLSPRTKFKELQKYEIELGGKHSVTDIAKILRGANTVKQKLDDASESISDAFDNIITNVMSGGFERNESLTRTKYLKHNPFWSVKPLSELVTRVKRGPSLSTNERGIGVRYLTSGNIQNSKVDMSSEVKHLEGYDALEQCLVLHKDILFNCVNSMTQVGKVAYVDDDTFSEDVIVGFNNYALEVNDTIVIPKFLYYFMRDKRFLHRVRALVKPAINQASFASKELNHMLIAFPSIAEQKKVVDLLDQTSALLELSKNHGHNCSKVQVCLSHSLGI</sequence>
<evidence type="ECO:0000313" key="7">
    <source>
        <dbReference type="Proteomes" id="UP000057088"/>
    </source>
</evidence>
<dbReference type="EMBL" id="CP014035">
    <property type="protein sequence ID" value="AUV47441.1"/>
    <property type="molecule type" value="Genomic_DNA"/>
</dbReference>
<dbReference type="GO" id="GO:0009307">
    <property type="term" value="P:DNA restriction-modification system"/>
    <property type="evidence" value="ECO:0007669"/>
    <property type="project" value="UniProtKB-KW"/>
</dbReference>
<evidence type="ECO:0000256" key="2">
    <source>
        <dbReference type="ARBA" id="ARBA00022747"/>
    </source>
</evidence>
<evidence type="ECO:0000313" key="8">
    <source>
        <dbReference type="Proteomes" id="UP000254626"/>
    </source>
</evidence>
<keyword evidence="5" id="KW-0378">Hydrolase</keyword>
<dbReference type="Gene3D" id="3.90.220.20">
    <property type="entry name" value="DNA methylase specificity domains"/>
    <property type="match status" value="2"/>
</dbReference>
<dbReference type="GeneID" id="36020852"/>
<keyword evidence="5" id="KW-0255">Endonuclease</keyword>
<dbReference type="Proteomes" id="UP000254626">
    <property type="component" value="Unassembled WGS sequence"/>
</dbReference>
<organism evidence="6 8">
    <name type="scientific">Vibrio fluvialis</name>
    <dbReference type="NCBI Taxonomy" id="676"/>
    <lineage>
        <taxon>Bacteria</taxon>
        <taxon>Pseudomonadati</taxon>
        <taxon>Pseudomonadota</taxon>
        <taxon>Gammaproteobacteria</taxon>
        <taxon>Vibrionales</taxon>
        <taxon>Vibrionaceae</taxon>
        <taxon>Vibrio</taxon>
    </lineage>
</organism>
<dbReference type="InterPro" id="IPR044946">
    <property type="entry name" value="Restrct_endonuc_typeI_TRD_sf"/>
</dbReference>